<dbReference type="STRING" id="2282107.A0A286UHJ2"/>
<comment type="caution">
    <text evidence="1">The sequence shown here is derived from an EMBL/GenBank/DDBJ whole genome shotgun (WGS) entry which is preliminary data.</text>
</comment>
<dbReference type="OrthoDB" id="2802356at2759"/>
<sequence>MAYLDYYRTNPNWATSQWQSVAPPAPAFQPQPSWGGLDFFRAVSGLNDSAIYQNAWNRVQNPQTFSQVAPSILDAKIAHRKAYGGLGDIFVMTPTEIGAAAAYEVWRNWRYNYGVLAQPLGGDIPRQREALIGLAVGEAVKLWQYTTRMTDIMGREAAVEAAAVTAASIFEQGNNLLLNGGSVYGGGGMRAGAISPSIPAGSFGSVGVGAVSSAAAGLPAESVIGNTGILSPTPIAANSGIMAPPLVRQRSYSASAGIAPSLSGAGTGGLYGAGNGMLGAGVTGGGMYAGTGGLMGSGAVYSRPRSALDGYAGANYGAGYVCGYGGYGGGYGSGTVGGYNSGISGYGPGYGSGYGMADGYGSYGNNYNSYGGRSGYGGSGLIGNALAKHERNRARREVERAEYSAMRANRHMNGGGFFGRQYGGGGYGRYGGGII</sequence>
<protein>
    <submittedName>
        <fullName evidence="1">Uncharacterized protein</fullName>
    </submittedName>
</protein>
<reference evidence="1 2" key="1">
    <citation type="journal article" date="2017" name="Mol. Ecol.">
        <title>Comparative and population genomic landscape of Phellinus noxius: A hypervariable fungus causing root rot in trees.</title>
        <authorList>
            <person name="Chung C.L."/>
            <person name="Lee T.J."/>
            <person name="Akiba M."/>
            <person name="Lee H.H."/>
            <person name="Kuo T.H."/>
            <person name="Liu D."/>
            <person name="Ke H.M."/>
            <person name="Yokoi T."/>
            <person name="Roa M.B."/>
            <person name="Lu M.J."/>
            <person name="Chang Y.Y."/>
            <person name="Ann P.J."/>
            <person name="Tsai J.N."/>
            <person name="Chen C.Y."/>
            <person name="Tzean S.S."/>
            <person name="Ota Y."/>
            <person name="Hattori T."/>
            <person name="Sahashi N."/>
            <person name="Liou R.F."/>
            <person name="Kikuchi T."/>
            <person name="Tsai I.J."/>
        </authorList>
    </citation>
    <scope>NUCLEOTIDE SEQUENCE [LARGE SCALE GENOMIC DNA]</scope>
    <source>
        <strain evidence="1 2">FFPRI411160</strain>
    </source>
</reference>
<dbReference type="EMBL" id="NBII01000005">
    <property type="protein sequence ID" value="PAV19071.1"/>
    <property type="molecule type" value="Genomic_DNA"/>
</dbReference>
<keyword evidence="2" id="KW-1185">Reference proteome</keyword>
<proteinExistence type="predicted"/>
<name>A0A286UHJ2_9AGAM</name>
<gene>
    <name evidence="1" type="ORF">PNOK_0591500</name>
</gene>
<organism evidence="1 2">
    <name type="scientific">Pyrrhoderma noxium</name>
    <dbReference type="NCBI Taxonomy" id="2282107"/>
    <lineage>
        <taxon>Eukaryota</taxon>
        <taxon>Fungi</taxon>
        <taxon>Dikarya</taxon>
        <taxon>Basidiomycota</taxon>
        <taxon>Agaricomycotina</taxon>
        <taxon>Agaricomycetes</taxon>
        <taxon>Hymenochaetales</taxon>
        <taxon>Hymenochaetaceae</taxon>
        <taxon>Pyrrhoderma</taxon>
    </lineage>
</organism>
<accession>A0A286UHJ2</accession>
<dbReference type="AlphaFoldDB" id="A0A286UHJ2"/>
<evidence type="ECO:0000313" key="1">
    <source>
        <dbReference type="EMBL" id="PAV19071.1"/>
    </source>
</evidence>
<dbReference type="Proteomes" id="UP000217199">
    <property type="component" value="Unassembled WGS sequence"/>
</dbReference>
<dbReference type="InParanoid" id="A0A286UHJ2"/>
<evidence type="ECO:0000313" key="2">
    <source>
        <dbReference type="Proteomes" id="UP000217199"/>
    </source>
</evidence>